<gene>
    <name evidence="1" type="ORF">FB192DRAFT_1281274</name>
</gene>
<comment type="caution">
    <text evidence="1">The sequence shown here is derived from an EMBL/GenBank/DDBJ whole genome shotgun (WGS) entry which is preliminary data.</text>
</comment>
<organism evidence="1 2">
    <name type="scientific">Mucor circinelloides f. lusitanicus</name>
    <name type="common">Mucor racemosus var. lusitanicus</name>
    <dbReference type="NCBI Taxonomy" id="29924"/>
    <lineage>
        <taxon>Eukaryota</taxon>
        <taxon>Fungi</taxon>
        <taxon>Fungi incertae sedis</taxon>
        <taxon>Mucoromycota</taxon>
        <taxon>Mucoromycotina</taxon>
        <taxon>Mucoromycetes</taxon>
        <taxon>Mucorales</taxon>
        <taxon>Mucorineae</taxon>
        <taxon>Mucoraceae</taxon>
        <taxon>Mucor</taxon>
    </lineage>
</organism>
<dbReference type="EMBL" id="JAAECE010000004">
    <property type="protein sequence ID" value="KAF1802130.1"/>
    <property type="molecule type" value="Genomic_DNA"/>
</dbReference>
<accession>A0A8H4F267</accession>
<evidence type="ECO:0000313" key="1">
    <source>
        <dbReference type="EMBL" id="KAF1802130.1"/>
    </source>
</evidence>
<protein>
    <submittedName>
        <fullName evidence="1">Uncharacterized protein</fullName>
    </submittedName>
</protein>
<sequence length="252" mass="28509">MSYEYKEILMPGNTMINAISLEQDSIVFSRDPDVYRFRIVALPDDFTMSPHSERSSVITTTVGQTGDLVRAYHQPGGTESHASLLCKLYSPNDTAFDATDIRGVQLNGNGTLLAVWTKANSVYIYKRGSGDQIQRARSDMNSRLFESKPLTGSPHHLEKPLEWILRMVISPTEGQIGSIAPIGATMFWSNEGANYLSVGMRNSIVNTYLIDEMEEQKVVNFRSFMRDKWDLWIVMSMIVTIFVVNEYKTYPV</sequence>
<reference evidence="1 2" key="1">
    <citation type="submission" date="2019-09" db="EMBL/GenBank/DDBJ databases">
        <authorList>
            <consortium name="DOE Joint Genome Institute"/>
            <person name="Mondo S.J."/>
            <person name="Navarro-Mendoza M.I."/>
            <person name="Perez-Arques C."/>
            <person name="Panchal S."/>
            <person name="Nicolas F.E."/>
            <person name="Ganguly P."/>
            <person name="Pangilinan J."/>
            <person name="Grigoriev I."/>
            <person name="Heitman J."/>
            <person name="Sanya K."/>
            <person name="Garre V."/>
        </authorList>
    </citation>
    <scope>NUCLEOTIDE SEQUENCE [LARGE SCALE GENOMIC DNA]</scope>
    <source>
        <strain evidence="1 2">MU402</strain>
    </source>
</reference>
<dbReference type="AlphaFoldDB" id="A0A8H4F267"/>
<proteinExistence type="predicted"/>
<name>A0A8H4F267_MUCCL</name>
<evidence type="ECO:0000313" key="2">
    <source>
        <dbReference type="Proteomes" id="UP000469890"/>
    </source>
</evidence>
<dbReference type="Proteomes" id="UP000469890">
    <property type="component" value="Unassembled WGS sequence"/>
</dbReference>